<proteinExistence type="predicted"/>
<accession>Q69K52</accession>
<reference evidence="2" key="2">
    <citation type="submission" date="2002-11" db="EMBL/GenBank/DDBJ databases">
        <title>Oryza sativa nipponbare(GA3) genomic DNA, chromosome 6, BAC clone:B1172G12.</title>
        <authorList>
            <person name="Sasaki T."/>
            <person name="Matsumoto T."/>
            <person name="Katayose Y."/>
        </authorList>
    </citation>
    <scope>NUCLEOTIDE SEQUENCE</scope>
</reference>
<evidence type="ECO:0000313" key="2">
    <source>
        <dbReference type="EMBL" id="BAD36649.1"/>
    </source>
</evidence>
<protein>
    <submittedName>
        <fullName evidence="2">Uncharacterized protein</fullName>
    </submittedName>
</protein>
<reference evidence="1" key="1">
    <citation type="submission" date="2001-07" db="EMBL/GenBank/DDBJ databases">
        <title>Oryza sativa nipponbare(GA3) genomic DNA, chromosome 6, BAC clone:OJ1147_D11.</title>
        <authorList>
            <person name="Sasaki T."/>
            <person name="Matsumoto T."/>
            <person name="Yamamoto K."/>
        </authorList>
    </citation>
    <scope>NUCLEOTIDE SEQUENCE</scope>
</reference>
<dbReference type="EMBL" id="AP006056">
    <property type="protein sequence ID" value="BAD36649.1"/>
    <property type="molecule type" value="Genomic_DNA"/>
</dbReference>
<name>Q69K52_ORYSJ</name>
<gene>
    <name evidence="2" type="ORF">B1172G12.30</name>
    <name evidence="1" type="ORF">OJ1147_D11.8</name>
</gene>
<sequence>MAWAASAGIAAEGWGRSLPRGFLQRDGSGGRGRRVASSPWAERAASIGRGRAEIGLVGIGQSLGTAGIADRGWLGRLGGADFGIVTELKSLCQNYWKLV</sequence>
<dbReference type="EMBL" id="AP003946">
    <property type="protein sequence ID" value="BAD35579.1"/>
    <property type="molecule type" value="Genomic_DNA"/>
</dbReference>
<dbReference type="AlphaFoldDB" id="Q69K52"/>
<evidence type="ECO:0000313" key="3">
    <source>
        <dbReference type="Proteomes" id="UP000000763"/>
    </source>
</evidence>
<reference evidence="3" key="3">
    <citation type="journal article" date="2005" name="Nature">
        <title>The map-based sequence of the rice genome.</title>
        <authorList>
            <consortium name="International rice genome sequencing project (IRGSP)"/>
            <person name="Matsumoto T."/>
            <person name="Wu J."/>
            <person name="Kanamori H."/>
            <person name="Katayose Y."/>
            <person name="Fujisawa M."/>
            <person name="Namiki N."/>
            <person name="Mizuno H."/>
            <person name="Yamamoto K."/>
            <person name="Antonio B.A."/>
            <person name="Baba T."/>
            <person name="Sakata K."/>
            <person name="Nagamura Y."/>
            <person name="Aoki H."/>
            <person name="Arikawa K."/>
            <person name="Arita K."/>
            <person name="Bito T."/>
            <person name="Chiden Y."/>
            <person name="Fujitsuka N."/>
            <person name="Fukunaka R."/>
            <person name="Hamada M."/>
            <person name="Harada C."/>
            <person name="Hayashi A."/>
            <person name="Hijishita S."/>
            <person name="Honda M."/>
            <person name="Hosokawa S."/>
            <person name="Ichikawa Y."/>
            <person name="Idonuma A."/>
            <person name="Iijima M."/>
            <person name="Ikeda M."/>
            <person name="Ikeno M."/>
            <person name="Ito K."/>
            <person name="Ito S."/>
            <person name="Ito T."/>
            <person name="Ito Y."/>
            <person name="Ito Y."/>
            <person name="Iwabuchi A."/>
            <person name="Kamiya K."/>
            <person name="Karasawa W."/>
            <person name="Kurita K."/>
            <person name="Katagiri S."/>
            <person name="Kikuta A."/>
            <person name="Kobayashi H."/>
            <person name="Kobayashi N."/>
            <person name="Machita K."/>
            <person name="Maehara T."/>
            <person name="Masukawa M."/>
            <person name="Mizubayashi T."/>
            <person name="Mukai Y."/>
            <person name="Nagasaki H."/>
            <person name="Nagata Y."/>
            <person name="Naito S."/>
            <person name="Nakashima M."/>
            <person name="Nakama Y."/>
            <person name="Nakamichi Y."/>
            <person name="Nakamura M."/>
            <person name="Meguro A."/>
            <person name="Negishi M."/>
            <person name="Ohta I."/>
            <person name="Ohta T."/>
            <person name="Okamoto M."/>
            <person name="Ono N."/>
            <person name="Saji S."/>
            <person name="Sakaguchi M."/>
            <person name="Sakai K."/>
            <person name="Shibata M."/>
            <person name="Shimokawa T."/>
            <person name="Song J."/>
            <person name="Takazaki Y."/>
            <person name="Terasawa K."/>
            <person name="Tsugane M."/>
            <person name="Tsuji K."/>
            <person name="Ueda S."/>
            <person name="Waki K."/>
            <person name="Yamagata H."/>
            <person name="Yamamoto M."/>
            <person name="Yamamoto S."/>
            <person name="Yamane H."/>
            <person name="Yoshiki S."/>
            <person name="Yoshihara R."/>
            <person name="Yukawa K."/>
            <person name="Zhong H."/>
            <person name="Yano M."/>
            <person name="Yuan Q."/>
            <person name="Ouyang S."/>
            <person name="Liu J."/>
            <person name="Jones K.M."/>
            <person name="Gansberger K."/>
            <person name="Moffat K."/>
            <person name="Hill J."/>
            <person name="Bera J."/>
            <person name="Fadrosh D."/>
            <person name="Jin S."/>
            <person name="Johri S."/>
            <person name="Kim M."/>
            <person name="Overton L."/>
            <person name="Reardon M."/>
            <person name="Tsitrin T."/>
            <person name="Vuong H."/>
            <person name="Weaver B."/>
            <person name="Ciecko A."/>
            <person name="Tallon L."/>
            <person name="Jackson J."/>
            <person name="Pai G."/>
            <person name="Aken S.V."/>
            <person name="Utterback T."/>
            <person name="Reidmuller S."/>
            <person name="Feldblyum T."/>
            <person name="Hsiao J."/>
            <person name="Zismann V."/>
            <person name="Iobst S."/>
            <person name="de Vazeille A.R."/>
            <person name="Buell C.R."/>
            <person name="Ying K."/>
            <person name="Li Y."/>
            <person name="Lu T."/>
            <person name="Huang Y."/>
            <person name="Zhao Q."/>
            <person name="Feng Q."/>
            <person name="Zhang L."/>
            <person name="Zhu J."/>
            <person name="Weng Q."/>
            <person name="Mu J."/>
            <person name="Lu Y."/>
            <person name="Fan D."/>
            <person name="Liu Y."/>
            <person name="Guan J."/>
            <person name="Zhang Y."/>
            <person name="Yu S."/>
            <person name="Liu X."/>
            <person name="Zhang Y."/>
            <person name="Hong G."/>
            <person name="Han B."/>
            <person name="Choisne N."/>
            <person name="Demange N."/>
            <person name="Orjeda G."/>
            <person name="Samain S."/>
            <person name="Cattolico L."/>
            <person name="Pelletier E."/>
            <person name="Couloux A."/>
            <person name="Segurens B."/>
            <person name="Wincker P."/>
            <person name="D'Hont A."/>
            <person name="Scarpelli C."/>
            <person name="Weissenbach J."/>
            <person name="Salanoubat M."/>
            <person name="Quetier F."/>
            <person name="Yu Y."/>
            <person name="Kim H.R."/>
            <person name="Rambo T."/>
            <person name="Currie J."/>
            <person name="Collura K."/>
            <person name="Luo M."/>
            <person name="Yang T."/>
            <person name="Ammiraju J.S.S."/>
            <person name="Engler F."/>
            <person name="Soderlund C."/>
            <person name="Wing R.A."/>
            <person name="Palmer L.E."/>
            <person name="de la Bastide M."/>
            <person name="Spiegel L."/>
            <person name="Nascimento L."/>
            <person name="Zutavern T."/>
            <person name="O'Shaughnessy A."/>
            <person name="Dike S."/>
            <person name="Dedhia N."/>
            <person name="Preston R."/>
            <person name="Balija V."/>
            <person name="McCombie W.R."/>
            <person name="Chow T."/>
            <person name="Chen H."/>
            <person name="Chung M."/>
            <person name="Chen C."/>
            <person name="Shaw J."/>
            <person name="Wu H."/>
            <person name="Hsiao K."/>
            <person name="Chao Y."/>
            <person name="Chu M."/>
            <person name="Cheng C."/>
            <person name="Hour A."/>
            <person name="Lee P."/>
            <person name="Lin S."/>
            <person name="Lin Y."/>
            <person name="Liou J."/>
            <person name="Liu S."/>
            <person name="Hsing Y."/>
            <person name="Raghuvanshi S."/>
            <person name="Mohanty A."/>
            <person name="Bharti A.K."/>
            <person name="Gaur A."/>
            <person name="Gupta V."/>
            <person name="Kumar D."/>
            <person name="Ravi V."/>
            <person name="Vij S."/>
            <person name="Kapur A."/>
            <person name="Khurana P."/>
            <person name="Khurana P."/>
            <person name="Khurana J.P."/>
            <person name="Tyagi A.K."/>
            <person name="Gaikwad K."/>
            <person name="Singh A."/>
            <person name="Dalal V."/>
            <person name="Srivastava S."/>
            <person name="Dixit A."/>
            <person name="Pal A.K."/>
            <person name="Ghazi I.A."/>
            <person name="Yadav M."/>
            <person name="Pandit A."/>
            <person name="Bhargava A."/>
            <person name="Sureshbabu K."/>
            <person name="Batra K."/>
            <person name="Sharma T.R."/>
            <person name="Mohapatra T."/>
            <person name="Singh N.K."/>
            <person name="Messing J."/>
            <person name="Nelson A.B."/>
            <person name="Fuks G."/>
            <person name="Kavchok S."/>
            <person name="Keizer G."/>
            <person name="Linton E."/>
            <person name="Llaca V."/>
            <person name="Song R."/>
            <person name="Tanyolac B."/>
            <person name="Young S."/>
            <person name="Ho-Il K."/>
            <person name="Hahn J.H."/>
            <person name="Sangsakoo G."/>
            <person name="Vanavichit A."/>
            <person name="de Mattos Luiz.A.T."/>
            <person name="Zimmer P.D."/>
            <person name="Malone G."/>
            <person name="Dellagostin O."/>
            <person name="de Oliveira A.C."/>
            <person name="Bevan M."/>
            <person name="Bancroft I."/>
            <person name="Minx P."/>
            <person name="Cordum H."/>
            <person name="Wilson R."/>
            <person name="Cheng Z."/>
            <person name="Jin W."/>
            <person name="Jiang J."/>
            <person name="Leong S.A."/>
            <person name="Iwama H."/>
            <person name="Gojobori T."/>
            <person name="Itoh T."/>
            <person name="Niimura Y."/>
            <person name="Fujii Y."/>
            <person name="Habara T."/>
            <person name="Sakai H."/>
            <person name="Sato Y."/>
            <person name="Wilson G."/>
            <person name="Kumar K."/>
            <person name="McCouch S."/>
            <person name="Juretic N."/>
            <person name="Hoen D."/>
            <person name="Wright S."/>
            <person name="Bruskiewich R."/>
            <person name="Bureau T."/>
            <person name="Miyao A."/>
            <person name="Hirochika H."/>
            <person name="Nishikawa T."/>
            <person name="Kadowaki K."/>
            <person name="Sugiura M."/>
            <person name="Burr B."/>
            <person name="Sasaki T."/>
        </authorList>
    </citation>
    <scope>NUCLEOTIDE SEQUENCE [LARGE SCALE GENOMIC DNA]</scope>
    <source>
        <strain evidence="3">cv. Nipponbare</strain>
    </source>
</reference>
<organism evidence="2 3">
    <name type="scientific">Oryza sativa subsp. japonica</name>
    <name type="common">Rice</name>
    <dbReference type="NCBI Taxonomy" id="39947"/>
    <lineage>
        <taxon>Eukaryota</taxon>
        <taxon>Viridiplantae</taxon>
        <taxon>Streptophyta</taxon>
        <taxon>Embryophyta</taxon>
        <taxon>Tracheophyta</taxon>
        <taxon>Spermatophyta</taxon>
        <taxon>Magnoliopsida</taxon>
        <taxon>Liliopsida</taxon>
        <taxon>Poales</taxon>
        <taxon>Poaceae</taxon>
        <taxon>BOP clade</taxon>
        <taxon>Oryzoideae</taxon>
        <taxon>Oryzeae</taxon>
        <taxon>Oryzinae</taxon>
        <taxon>Oryza</taxon>
        <taxon>Oryza sativa</taxon>
    </lineage>
</organism>
<dbReference type="Proteomes" id="UP000000763">
    <property type="component" value="Chromosome 6"/>
</dbReference>
<reference evidence="3" key="4">
    <citation type="journal article" date="2008" name="Nucleic Acids Res.">
        <title>The rice annotation project database (RAP-DB): 2008 update.</title>
        <authorList>
            <consortium name="The rice annotation project (RAP)"/>
        </authorList>
    </citation>
    <scope>GENOME REANNOTATION</scope>
    <source>
        <strain evidence="3">cv. Nipponbare</strain>
    </source>
</reference>
<evidence type="ECO:0000313" key="1">
    <source>
        <dbReference type="EMBL" id="BAD35579.1"/>
    </source>
</evidence>